<reference evidence="8" key="1">
    <citation type="submission" date="2018-06" db="EMBL/GenBank/DDBJ databases">
        <authorList>
            <person name="Zhirakovskaya E."/>
        </authorList>
    </citation>
    <scope>NUCLEOTIDE SEQUENCE</scope>
</reference>
<evidence type="ECO:0000256" key="2">
    <source>
        <dbReference type="ARBA" id="ARBA00022525"/>
    </source>
</evidence>
<dbReference type="GO" id="GO:0045493">
    <property type="term" value="P:xylan catabolic process"/>
    <property type="evidence" value="ECO:0007669"/>
    <property type="project" value="UniProtKB-KW"/>
</dbReference>
<accession>A0A3B0RHD8</accession>
<keyword evidence="2" id="KW-0964">Secreted</keyword>
<feature type="non-terminal residue" evidence="8">
    <location>
        <position position="251"/>
    </location>
</feature>
<comment type="subcellular location">
    <subcellularLocation>
        <location evidence="1">Secreted</location>
    </subcellularLocation>
</comment>
<dbReference type="GO" id="GO:0030600">
    <property type="term" value="F:feruloyl esterase activity"/>
    <property type="evidence" value="ECO:0007669"/>
    <property type="project" value="InterPro"/>
</dbReference>
<dbReference type="SUPFAM" id="SSF53474">
    <property type="entry name" value="alpha/beta-Hydrolases"/>
    <property type="match status" value="1"/>
</dbReference>
<keyword evidence="4" id="KW-0732">Signal</keyword>
<evidence type="ECO:0000256" key="7">
    <source>
        <dbReference type="ARBA" id="ARBA00023326"/>
    </source>
</evidence>
<dbReference type="Pfam" id="PF10503">
    <property type="entry name" value="Esterase_PHB"/>
    <property type="match status" value="1"/>
</dbReference>
<evidence type="ECO:0000313" key="8">
    <source>
        <dbReference type="EMBL" id="VAV82775.1"/>
    </source>
</evidence>
<dbReference type="AlphaFoldDB" id="A0A3B0RHD8"/>
<evidence type="ECO:0000256" key="6">
    <source>
        <dbReference type="ARBA" id="ARBA00023277"/>
    </source>
</evidence>
<dbReference type="InterPro" id="IPR043595">
    <property type="entry name" value="FaeB/C/D"/>
</dbReference>
<dbReference type="PANTHER" id="PTHR38050">
    <property type="match status" value="1"/>
</dbReference>
<proteinExistence type="predicted"/>
<dbReference type="InterPro" id="IPR029058">
    <property type="entry name" value="AB_hydrolase_fold"/>
</dbReference>
<dbReference type="GO" id="GO:0005576">
    <property type="term" value="C:extracellular region"/>
    <property type="evidence" value="ECO:0007669"/>
    <property type="project" value="UniProtKB-SubCell"/>
</dbReference>
<evidence type="ECO:0000256" key="5">
    <source>
        <dbReference type="ARBA" id="ARBA00022801"/>
    </source>
</evidence>
<dbReference type="PANTHER" id="PTHR38050:SF2">
    <property type="entry name" value="FERULOYL ESTERASE C-RELATED"/>
    <property type="match status" value="1"/>
</dbReference>
<keyword evidence="3" id="KW-0858">Xylan degradation</keyword>
<evidence type="ECO:0000256" key="4">
    <source>
        <dbReference type="ARBA" id="ARBA00022729"/>
    </source>
</evidence>
<keyword evidence="6" id="KW-0119">Carbohydrate metabolism</keyword>
<keyword evidence="5" id="KW-0378">Hydrolase</keyword>
<dbReference type="EMBL" id="UOEB01000036">
    <property type="protein sequence ID" value="VAV82775.1"/>
    <property type="molecule type" value="Genomic_DNA"/>
</dbReference>
<evidence type="ECO:0000256" key="3">
    <source>
        <dbReference type="ARBA" id="ARBA00022651"/>
    </source>
</evidence>
<evidence type="ECO:0008006" key="9">
    <source>
        <dbReference type="Google" id="ProtNLM"/>
    </source>
</evidence>
<name>A0A3B0RHD8_9ZZZZ</name>
<dbReference type="Gene3D" id="3.40.50.1820">
    <property type="entry name" value="alpha/beta hydrolase"/>
    <property type="match status" value="1"/>
</dbReference>
<keyword evidence="7" id="KW-0624">Polysaccharide degradation</keyword>
<organism evidence="8">
    <name type="scientific">hydrothermal vent metagenome</name>
    <dbReference type="NCBI Taxonomy" id="652676"/>
    <lineage>
        <taxon>unclassified sequences</taxon>
        <taxon>metagenomes</taxon>
        <taxon>ecological metagenomes</taxon>
    </lineage>
</organism>
<gene>
    <name evidence="8" type="ORF">MNBD_BACTEROID02-208</name>
</gene>
<dbReference type="InterPro" id="IPR010126">
    <property type="entry name" value="Esterase_phb"/>
</dbReference>
<protein>
    <recommendedName>
        <fullName evidence="9">LpqC</fullName>
    </recommendedName>
</protein>
<evidence type="ECO:0000256" key="1">
    <source>
        <dbReference type="ARBA" id="ARBA00004613"/>
    </source>
</evidence>
<sequence length="251" mass="27295">MIPTIKKTFKILALFIFVGYLASCRKTDIEVTPIQEGLFTENITINGIIRRYAIYIPEGLGESSYPLIFELHGGGVYIEDMTGASGFKTPYKLWMSKADSEKFIVIFPEGLNGTYGKPTWNDCRANSMVSSTANDVNFISKLIDKISASYNINVNRIYASGTSNGGIMALRLAVELSDRIAAVAATVSAMADSSECGQPINPISVLFMNGTDDNNLPYNGGTIGNPPNPNHGTVFSTETSVNIWTTFNQTD</sequence>